<reference evidence="9" key="2">
    <citation type="journal article" date="2024" name="Plant">
        <title>Genomic evolution and insights into agronomic trait innovations of Sesamum species.</title>
        <authorList>
            <person name="Miao H."/>
            <person name="Wang L."/>
            <person name="Qu L."/>
            <person name="Liu H."/>
            <person name="Sun Y."/>
            <person name="Le M."/>
            <person name="Wang Q."/>
            <person name="Wei S."/>
            <person name="Zheng Y."/>
            <person name="Lin W."/>
            <person name="Duan Y."/>
            <person name="Cao H."/>
            <person name="Xiong S."/>
            <person name="Wang X."/>
            <person name="Wei L."/>
            <person name="Li C."/>
            <person name="Ma Q."/>
            <person name="Ju M."/>
            <person name="Zhao R."/>
            <person name="Li G."/>
            <person name="Mu C."/>
            <person name="Tian Q."/>
            <person name="Mei H."/>
            <person name="Zhang T."/>
            <person name="Gao T."/>
            <person name="Zhang H."/>
        </authorList>
    </citation>
    <scope>NUCLEOTIDE SEQUENCE</scope>
    <source>
        <strain evidence="9">G02</strain>
    </source>
</reference>
<dbReference type="InterPro" id="IPR018368">
    <property type="entry name" value="ClpA/B_CS1"/>
</dbReference>
<dbReference type="Pfam" id="PF10431">
    <property type="entry name" value="ClpB_D2-small"/>
    <property type="match status" value="1"/>
</dbReference>
<dbReference type="CDD" id="cd00009">
    <property type="entry name" value="AAA"/>
    <property type="match status" value="1"/>
</dbReference>
<dbReference type="CDD" id="cd19499">
    <property type="entry name" value="RecA-like_ClpB_Hsp104-like"/>
    <property type="match status" value="1"/>
</dbReference>
<dbReference type="SUPFAM" id="SSF81923">
    <property type="entry name" value="Double Clp-N motif"/>
    <property type="match status" value="1"/>
</dbReference>
<gene>
    <name evidence="9" type="ORF">Sradi_0837700</name>
</gene>
<comment type="similarity">
    <text evidence="1">Belongs to the ClpA/ClpB family.</text>
</comment>
<evidence type="ECO:0000256" key="2">
    <source>
        <dbReference type="ARBA" id="ARBA00022737"/>
    </source>
</evidence>
<dbReference type="GO" id="GO:0034605">
    <property type="term" value="P:cellular response to heat"/>
    <property type="evidence" value="ECO:0007669"/>
    <property type="project" value="TreeGrafter"/>
</dbReference>
<keyword evidence="7" id="KW-0175">Coiled coil</keyword>
<dbReference type="FunFam" id="1.10.8.60:FF:000017">
    <property type="entry name" value="ATP-dependent chaperone ClpB"/>
    <property type="match status" value="1"/>
</dbReference>
<dbReference type="Pfam" id="PF07724">
    <property type="entry name" value="AAA_2"/>
    <property type="match status" value="1"/>
</dbReference>
<dbReference type="AlphaFoldDB" id="A0AAW2V2E5"/>
<dbReference type="PROSITE" id="PS51903">
    <property type="entry name" value="CLP_R"/>
    <property type="match status" value="1"/>
</dbReference>
<keyword evidence="3" id="KW-0547">Nucleotide-binding</keyword>
<dbReference type="GO" id="GO:0005737">
    <property type="term" value="C:cytoplasm"/>
    <property type="evidence" value="ECO:0007669"/>
    <property type="project" value="UniProtKB-ARBA"/>
</dbReference>
<dbReference type="InterPro" id="IPR003959">
    <property type="entry name" value="ATPase_AAA_core"/>
</dbReference>
<dbReference type="FunFam" id="3.40.50.300:FF:000010">
    <property type="entry name" value="Chaperone clpB 1, putative"/>
    <property type="match status" value="1"/>
</dbReference>
<proteinExistence type="inferred from homology"/>
<dbReference type="PROSITE" id="PS00870">
    <property type="entry name" value="CLPAB_1"/>
    <property type="match status" value="1"/>
</dbReference>
<dbReference type="Pfam" id="PF02861">
    <property type="entry name" value="Clp_N"/>
    <property type="match status" value="1"/>
</dbReference>
<reference evidence="9" key="1">
    <citation type="submission" date="2020-06" db="EMBL/GenBank/DDBJ databases">
        <authorList>
            <person name="Li T."/>
            <person name="Hu X."/>
            <person name="Zhang T."/>
            <person name="Song X."/>
            <person name="Zhang H."/>
            <person name="Dai N."/>
            <person name="Sheng W."/>
            <person name="Hou X."/>
            <person name="Wei L."/>
        </authorList>
    </citation>
    <scope>NUCLEOTIDE SEQUENCE</scope>
    <source>
        <strain evidence="9">G02</strain>
        <tissue evidence="9">Leaf</tissue>
    </source>
</reference>
<keyword evidence="5" id="KW-0143">Chaperone</keyword>
<accession>A0AAW2V2E5</accession>
<dbReference type="SMART" id="SM01086">
    <property type="entry name" value="ClpB_D2-small"/>
    <property type="match status" value="1"/>
</dbReference>
<dbReference type="Pfam" id="PF00004">
    <property type="entry name" value="AAA"/>
    <property type="match status" value="1"/>
</dbReference>
<dbReference type="FunFam" id="1.10.1780.10:FF:000006">
    <property type="entry name" value="Chaperone protein ClpB3, chloroplastic"/>
    <property type="match status" value="1"/>
</dbReference>
<dbReference type="InterPro" id="IPR041546">
    <property type="entry name" value="ClpA/ClpB_AAA_lid"/>
</dbReference>
<sequence>MALASSFAAVQVNVPPADCAVGTALFSRPPVCVNFSNKPGGLKPLNSLKLRRRDVGLARRSDKFTRSSRSFRIRCEAAAGGRITQTEFTEMAWQAIVASPEVAKENKHQIVETEHLMKALLEQKNGLARRIFSKAGVDNTRLLEATDKYIQRQPKVIGESAGSMLGRDLEGLIQRAREYKKEFGDSYISVEHLVLGFTQDNRFGKQLFKDFQLSPKMLKDAVQAIRGHQTVIDQDPEGKYEALEKYGKDLTAMARAGKLDPVIGRDDEIRRCIQILSRRTKNNPVLIGEPGVGKTAISEGLAQRIVQGDVPQALMNRRLISLDMGALIAGAKYRGEFEDRLKAVLKEVTDSDGQIILFIDEIHTVVGAGATNGAMDAGNLLKPMLGRGELRCIGATTLDEYRKYIEKDPALERRFQQVYVDQPTVEDTVSILRGLRERYELHHGVRISDSALVEAAILSDRYISGRFLPDKAIDLVDEAAAKLKMEITSKPTALDEINRAVLKLEMERLSLTNDTDKASKDRLNRLEAELSLLKQRQAELTEQWEHEKTVMTRIQSIKEEIDRVNVEIQQAEREYDLNRAAELKYGSLNSLQRQLETAEKELDEYMRSGKSMLREEVTGNDIAEIVSKWTGIPVSKLQQSEREKLLHLEQELHKRVVGQDPAVTAVAEAIQRSRAGLSDPHRPIASFMFMGPTGVGKTELAKALASYLFNTEEALVRIDMKTVRRRPYAVILFDEIEKAHSDVFNVFLQILDDGRVTDSQGRTVSFTNTVIIMTSNVGSQYILNTEDDEAPKEMAYETIKRRVMEAARSIFRPEFMNRVDEYIVFQPLDRDQISSIVRLQLERVQKRIADRKMKIQVSDAAVQLLGSLGYDPNYGARPVKRVIQQYVENELAKGILRGDFKDEDSVLIDTEVTAFSNGQLPQQKLVFRKLGSGSDISSESREPFPQTT</sequence>
<evidence type="ECO:0000256" key="6">
    <source>
        <dbReference type="PROSITE-ProRule" id="PRU01251"/>
    </source>
</evidence>
<protein>
    <submittedName>
        <fullName evidence="9">Chaperone protein ClpB3, chloroplastic</fullName>
    </submittedName>
</protein>
<dbReference type="FunFam" id="3.40.50.300:FF:000120">
    <property type="entry name" value="ATP-dependent chaperone ClpB"/>
    <property type="match status" value="1"/>
</dbReference>
<dbReference type="InterPro" id="IPR036628">
    <property type="entry name" value="Clp_N_dom_sf"/>
</dbReference>
<dbReference type="GO" id="GO:0005524">
    <property type="term" value="F:ATP binding"/>
    <property type="evidence" value="ECO:0007669"/>
    <property type="project" value="UniProtKB-KW"/>
</dbReference>
<dbReference type="Gene3D" id="1.10.1780.10">
    <property type="entry name" value="Clp, N-terminal domain"/>
    <property type="match status" value="1"/>
</dbReference>
<evidence type="ECO:0000256" key="4">
    <source>
        <dbReference type="ARBA" id="ARBA00022840"/>
    </source>
</evidence>
<dbReference type="InterPro" id="IPR019489">
    <property type="entry name" value="Clp_ATPase_C"/>
</dbReference>
<feature type="domain" description="Clp R" evidence="8">
    <location>
        <begin position="83"/>
        <end position="228"/>
    </location>
</feature>
<dbReference type="Gene3D" id="3.40.50.300">
    <property type="entry name" value="P-loop containing nucleotide triphosphate hydrolases"/>
    <property type="match status" value="4"/>
</dbReference>
<dbReference type="EMBL" id="JACGWJ010000004">
    <property type="protein sequence ID" value="KAL0423029.1"/>
    <property type="molecule type" value="Genomic_DNA"/>
</dbReference>
<evidence type="ECO:0000256" key="3">
    <source>
        <dbReference type="ARBA" id="ARBA00022741"/>
    </source>
</evidence>
<evidence type="ECO:0000256" key="5">
    <source>
        <dbReference type="ARBA" id="ARBA00023186"/>
    </source>
</evidence>
<comment type="caution">
    <text evidence="9">The sequence shown here is derived from an EMBL/GenBank/DDBJ whole genome shotgun (WGS) entry which is preliminary data.</text>
</comment>
<dbReference type="SUPFAM" id="SSF52540">
    <property type="entry name" value="P-loop containing nucleoside triphosphate hydrolases"/>
    <property type="match status" value="2"/>
</dbReference>
<dbReference type="InterPro" id="IPR050130">
    <property type="entry name" value="ClpA_ClpB"/>
</dbReference>
<name>A0AAW2V2E5_SESRA</name>
<evidence type="ECO:0000313" key="9">
    <source>
        <dbReference type="EMBL" id="KAL0423029.1"/>
    </source>
</evidence>
<dbReference type="InterPro" id="IPR027417">
    <property type="entry name" value="P-loop_NTPase"/>
</dbReference>
<dbReference type="SMART" id="SM00382">
    <property type="entry name" value="AAA"/>
    <property type="match status" value="2"/>
</dbReference>
<dbReference type="InterPro" id="IPR003593">
    <property type="entry name" value="AAA+_ATPase"/>
</dbReference>
<feature type="coiled-coil region" evidence="7">
    <location>
        <begin position="494"/>
        <end position="615"/>
    </location>
</feature>
<dbReference type="Gene3D" id="1.10.8.60">
    <property type="match status" value="1"/>
</dbReference>
<keyword evidence="4" id="KW-0067">ATP-binding</keyword>
<evidence type="ECO:0000256" key="1">
    <source>
        <dbReference type="ARBA" id="ARBA00008675"/>
    </source>
</evidence>
<organism evidence="9">
    <name type="scientific">Sesamum radiatum</name>
    <name type="common">Black benniseed</name>
    <dbReference type="NCBI Taxonomy" id="300843"/>
    <lineage>
        <taxon>Eukaryota</taxon>
        <taxon>Viridiplantae</taxon>
        <taxon>Streptophyta</taxon>
        <taxon>Embryophyta</taxon>
        <taxon>Tracheophyta</taxon>
        <taxon>Spermatophyta</taxon>
        <taxon>Magnoliopsida</taxon>
        <taxon>eudicotyledons</taxon>
        <taxon>Gunneridae</taxon>
        <taxon>Pentapetalae</taxon>
        <taxon>asterids</taxon>
        <taxon>lamiids</taxon>
        <taxon>Lamiales</taxon>
        <taxon>Pedaliaceae</taxon>
        <taxon>Sesamum</taxon>
    </lineage>
</organism>
<keyword evidence="2 6" id="KW-0677">Repeat</keyword>
<dbReference type="InterPro" id="IPR004176">
    <property type="entry name" value="Clp_R_N"/>
</dbReference>
<dbReference type="Pfam" id="PF17871">
    <property type="entry name" value="AAA_lid_9"/>
    <property type="match status" value="1"/>
</dbReference>
<dbReference type="GO" id="GO:0016887">
    <property type="term" value="F:ATP hydrolysis activity"/>
    <property type="evidence" value="ECO:0007669"/>
    <property type="project" value="InterPro"/>
</dbReference>
<evidence type="ECO:0000259" key="8">
    <source>
        <dbReference type="PROSITE" id="PS51903"/>
    </source>
</evidence>
<dbReference type="PANTHER" id="PTHR11638">
    <property type="entry name" value="ATP-DEPENDENT CLP PROTEASE"/>
    <property type="match status" value="1"/>
</dbReference>
<dbReference type="PANTHER" id="PTHR11638:SF18">
    <property type="entry name" value="HEAT SHOCK PROTEIN 104"/>
    <property type="match status" value="1"/>
</dbReference>
<evidence type="ECO:0000256" key="7">
    <source>
        <dbReference type="SAM" id="Coils"/>
    </source>
</evidence>